<dbReference type="AlphaFoldDB" id="A0A6M1RU97"/>
<name>A0A6M1RU97_9BACT</name>
<protein>
    <submittedName>
        <fullName evidence="2">Uncharacterized protein</fullName>
    </submittedName>
</protein>
<comment type="caution">
    <text evidence="2">The sequence shown here is derived from an EMBL/GenBank/DDBJ whole genome shotgun (WGS) entry which is preliminary data.</text>
</comment>
<evidence type="ECO:0000313" key="3">
    <source>
        <dbReference type="Proteomes" id="UP000477311"/>
    </source>
</evidence>
<dbReference type="EMBL" id="JAAKYA010000042">
    <property type="protein sequence ID" value="NGO38981.1"/>
    <property type="molecule type" value="Genomic_DNA"/>
</dbReference>
<evidence type="ECO:0000313" key="2">
    <source>
        <dbReference type="EMBL" id="NGO38981.1"/>
    </source>
</evidence>
<gene>
    <name evidence="2" type="ORF">G4L39_06170</name>
</gene>
<accession>A0A6M1RU97</accession>
<reference evidence="2 3" key="1">
    <citation type="submission" date="2020-02" db="EMBL/GenBank/DDBJ databases">
        <title>Draft genome sequence of Limisphaera ngatamarikiensis NGM72.4T, a thermophilic Verrucomicrobia grouped in subdivision 3.</title>
        <authorList>
            <person name="Carere C.R."/>
            <person name="Steen J."/>
            <person name="Hugenholtz P."/>
            <person name="Stott M.B."/>
        </authorList>
    </citation>
    <scope>NUCLEOTIDE SEQUENCE [LARGE SCALE GENOMIC DNA]</scope>
    <source>
        <strain evidence="2 3">NGM72.4</strain>
    </source>
</reference>
<dbReference type="RefSeq" id="WP_165106737.1">
    <property type="nucleotide sequence ID" value="NZ_JAAKYA010000042.1"/>
</dbReference>
<dbReference type="Proteomes" id="UP000477311">
    <property type="component" value="Unassembled WGS sequence"/>
</dbReference>
<organism evidence="2 3">
    <name type="scientific">Limisphaera ngatamarikiensis</name>
    <dbReference type="NCBI Taxonomy" id="1324935"/>
    <lineage>
        <taxon>Bacteria</taxon>
        <taxon>Pseudomonadati</taxon>
        <taxon>Verrucomicrobiota</taxon>
        <taxon>Verrucomicrobiia</taxon>
        <taxon>Limisphaerales</taxon>
        <taxon>Limisphaeraceae</taxon>
        <taxon>Limisphaera</taxon>
    </lineage>
</organism>
<evidence type="ECO:0000256" key="1">
    <source>
        <dbReference type="SAM" id="MobiDB-lite"/>
    </source>
</evidence>
<sequence length="74" mass="8342">MNGNTMLRGKGMQLELDLGRLGTRRCSMAERRRARAAWWFAQMRRVVEEAARAAEAAGARGHMRPGFSAPRPTR</sequence>
<keyword evidence="3" id="KW-1185">Reference proteome</keyword>
<proteinExistence type="predicted"/>
<feature type="region of interest" description="Disordered" evidence="1">
    <location>
        <begin position="53"/>
        <end position="74"/>
    </location>
</feature>